<feature type="active site" description="Proton donor" evidence="4">
    <location>
        <position position="205"/>
    </location>
</feature>
<evidence type="ECO:0000256" key="5">
    <source>
        <dbReference type="PIRSR" id="PIRSR606710-2"/>
    </source>
</evidence>
<keyword evidence="2 6" id="KW-0378">Hydrolase</keyword>
<keyword evidence="9" id="KW-1185">Reference proteome</keyword>
<dbReference type="InterPro" id="IPR041542">
    <property type="entry name" value="GH43_C2"/>
</dbReference>
<dbReference type="SUPFAM" id="SSF49899">
    <property type="entry name" value="Concanavalin A-like lectins/glucanases"/>
    <property type="match status" value="1"/>
</dbReference>
<dbReference type="PANTHER" id="PTHR42812:SF12">
    <property type="entry name" value="BETA-XYLOSIDASE-RELATED"/>
    <property type="match status" value="1"/>
</dbReference>
<evidence type="ECO:0000313" key="8">
    <source>
        <dbReference type="EMBL" id="KAH6687959.1"/>
    </source>
</evidence>
<proteinExistence type="inferred from homology"/>
<dbReference type="AlphaFoldDB" id="A0A9P9ABI1"/>
<name>A0A9P9ABI1_9PEZI</name>
<dbReference type="Gene3D" id="2.115.10.20">
    <property type="entry name" value="Glycosyl hydrolase domain, family 43"/>
    <property type="match status" value="1"/>
</dbReference>
<organism evidence="8 9">
    <name type="scientific">Plectosphaerella plurivora</name>
    <dbReference type="NCBI Taxonomy" id="936078"/>
    <lineage>
        <taxon>Eukaryota</taxon>
        <taxon>Fungi</taxon>
        <taxon>Dikarya</taxon>
        <taxon>Ascomycota</taxon>
        <taxon>Pezizomycotina</taxon>
        <taxon>Sordariomycetes</taxon>
        <taxon>Hypocreomycetidae</taxon>
        <taxon>Glomerellales</taxon>
        <taxon>Plectosphaerellaceae</taxon>
        <taxon>Plectosphaerella</taxon>
    </lineage>
</organism>
<evidence type="ECO:0000256" key="3">
    <source>
        <dbReference type="ARBA" id="ARBA00023295"/>
    </source>
</evidence>
<keyword evidence="3 6" id="KW-0326">Glycosidase</keyword>
<dbReference type="SUPFAM" id="SSF75005">
    <property type="entry name" value="Arabinanase/levansucrase/invertase"/>
    <property type="match status" value="1"/>
</dbReference>
<evidence type="ECO:0000256" key="6">
    <source>
        <dbReference type="RuleBase" id="RU361187"/>
    </source>
</evidence>
<dbReference type="InterPro" id="IPR051795">
    <property type="entry name" value="Glycosyl_Hydrlase_43"/>
</dbReference>
<comment type="similarity">
    <text evidence="1 6">Belongs to the glycosyl hydrolase 43 family.</text>
</comment>
<comment type="caution">
    <text evidence="8">The sequence shown here is derived from an EMBL/GenBank/DDBJ whole genome shotgun (WGS) entry which is preliminary data.</text>
</comment>
<dbReference type="Pfam" id="PF17851">
    <property type="entry name" value="GH43_C2"/>
    <property type="match status" value="1"/>
</dbReference>
<dbReference type="PANTHER" id="PTHR42812">
    <property type="entry name" value="BETA-XYLOSIDASE"/>
    <property type="match status" value="1"/>
</dbReference>
<dbReference type="GO" id="GO:0004553">
    <property type="term" value="F:hydrolase activity, hydrolyzing O-glycosyl compounds"/>
    <property type="evidence" value="ECO:0007669"/>
    <property type="project" value="InterPro"/>
</dbReference>
<dbReference type="InterPro" id="IPR023296">
    <property type="entry name" value="Glyco_hydro_beta-prop_sf"/>
</dbReference>
<evidence type="ECO:0000256" key="4">
    <source>
        <dbReference type="PIRSR" id="PIRSR606710-1"/>
    </source>
</evidence>
<evidence type="ECO:0000256" key="1">
    <source>
        <dbReference type="ARBA" id="ARBA00009865"/>
    </source>
</evidence>
<protein>
    <submittedName>
        <fullName evidence="8">Xylosidase/arabinosidase</fullName>
    </submittedName>
</protein>
<dbReference type="CDD" id="cd18617">
    <property type="entry name" value="GH43_XynB-like"/>
    <property type="match status" value="1"/>
</dbReference>
<evidence type="ECO:0000313" key="9">
    <source>
        <dbReference type="Proteomes" id="UP000770015"/>
    </source>
</evidence>
<evidence type="ECO:0000259" key="7">
    <source>
        <dbReference type="Pfam" id="PF17851"/>
    </source>
</evidence>
<reference evidence="8" key="1">
    <citation type="journal article" date="2021" name="Nat. Commun.">
        <title>Genetic determinants of endophytism in the Arabidopsis root mycobiome.</title>
        <authorList>
            <person name="Mesny F."/>
            <person name="Miyauchi S."/>
            <person name="Thiergart T."/>
            <person name="Pickel B."/>
            <person name="Atanasova L."/>
            <person name="Karlsson M."/>
            <person name="Huettel B."/>
            <person name="Barry K.W."/>
            <person name="Haridas S."/>
            <person name="Chen C."/>
            <person name="Bauer D."/>
            <person name="Andreopoulos W."/>
            <person name="Pangilinan J."/>
            <person name="LaButti K."/>
            <person name="Riley R."/>
            <person name="Lipzen A."/>
            <person name="Clum A."/>
            <person name="Drula E."/>
            <person name="Henrissat B."/>
            <person name="Kohler A."/>
            <person name="Grigoriev I.V."/>
            <person name="Martin F.M."/>
            <person name="Hacquard S."/>
        </authorList>
    </citation>
    <scope>NUCLEOTIDE SEQUENCE</scope>
    <source>
        <strain evidence="8">MPI-SDFR-AT-0117</strain>
    </source>
</reference>
<dbReference type="GO" id="GO:0005975">
    <property type="term" value="P:carbohydrate metabolic process"/>
    <property type="evidence" value="ECO:0007669"/>
    <property type="project" value="InterPro"/>
</dbReference>
<dbReference type="InterPro" id="IPR006710">
    <property type="entry name" value="Glyco_hydro_43"/>
</dbReference>
<accession>A0A9P9ABI1</accession>
<dbReference type="InterPro" id="IPR013320">
    <property type="entry name" value="ConA-like_dom_sf"/>
</dbReference>
<feature type="active site" description="Proton acceptor" evidence="4">
    <location>
        <position position="21"/>
    </location>
</feature>
<dbReference type="OrthoDB" id="408373at2759"/>
<feature type="site" description="Important for catalytic activity, responsible for pKa modulation of the active site Glu and correct orientation of both the proton donor and substrate" evidence="5">
    <location>
        <position position="148"/>
    </location>
</feature>
<sequence length="554" mass="60979">MAMTADLETYHNPIVPGFAPDPAVIQVNGTYYCVNSSFHVFPGLPIYASQDLKEWVHIGNAFNRRSQIELRGARTNIVDLKSNGTSMVASMGIVAPSIHYHDGVFYIATSKMQLLDGKFGWRSFVISTTDVYGDNWSDPVFFDWNGIDVSLFFEDDKVFVQGSWCLDLSKQPSSTIYQGEVDLATGNWIQEPREIWPGWLKHDTEGPHMYKVGGLYYLIAAEGGTFENHVLSVARSESVWGPFESWDQNPIATSRGTDEYIQNVGHGALFQDPAGRWWAAVLGVRKLENGVFGLGRETFLSPVDWPEGGWPMVRQPKMSFTRERVASSASLQALSSPPKHVEDLYLQDHDKSRYTYHSDGSTLTLRPSRTTLADPVETCTFLGRRQRALSSTATATLDLSPAAGSQVPTGKGITVGLAWYKDPMRFVSIAHDFDTNAAVLTIRNEATGMSGTLTRPWKDSPVRVDLRIVARPLRYTFEARGVFAASSGAAGSGGNDQTEWAEIGSFSSTMLAARDYTGPLFGVFALAGVDGGEEAEVCLREFCVVNDVEGETEP</sequence>
<feature type="domain" description="Beta-xylosidase C-terminal Concanavalin A-like" evidence="7">
    <location>
        <begin position="351"/>
        <end position="528"/>
    </location>
</feature>
<gene>
    <name evidence="8" type="ORF">F5X68DRAFT_239435</name>
</gene>
<dbReference type="Gene3D" id="2.60.120.200">
    <property type="match status" value="1"/>
</dbReference>
<evidence type="ECO:0000256" key="2">
    <source>
        <dbReference type="ARBA" id="ARBA00022801"/>
    </source>
</evidence>
<dbReference type="Proteomes" id="UP000770015">
    <property type="component" value="Unassembled WGS sequence"/>
</dbReference>
<dbReference type="Pfam" id="PF04616">
    <property type="entry name" value="Glyco_hydro_43"/>
    <property type="match status" value="1"/>
</dbReference>
<dbReference type="EMBL" id="JAGSXJ010000010">
    <property type="protein sequence ID" value="KAH6687959.1"/>
    <property type="molecule type" value="Genomic_DNA"/>
</dbReference>